<dbReference type="InterPro" id="IPR037171">
    <property type="entry name" value="NagB/RpiA_transferase-like"/>
</dbReference>
<organism evidence="2 3">
    <name type="scientific">Campylobacter novaezeelandiae</name>
    <dbReference type="NCBI Taxonomy" id="2267891"/>
    <lineage>
        <taxon>Bacteria</taxon>
        <taxon>Pseudomonadati</taxon>
        <taxon>Campylobacterota</taxon>
        <taxon>Epsilonproteobacteria</taxon>
        <taxon>Campylobacterales</taxon>
        <taxon>Campylobacteraceae</taxon>
        <taxon>Campylobacter</taxon>
    </lineage>
</organism>
<dbReference type="PANTHER" id="PTHR43682">
    <property type="entry name" value="LACTATE UTILIZATION PROTEIN C"/>
    <property type="match status" value="1"/>
</dbReference>
<evidence type="ECO:0000313" key="2">
    <source>
        <dbReference type="EMBL" id="TBR81942.1"/>
    </source>
</evidence>
<dbReference type="EMBL" id="QPGR01000002">
    <property type="protein sequence ID" value="TBR81942.1"/>
    <property type="molecule type" value="Genomic_DNA"/>
</dbReference>
<dbReference type="SUPFAM" id="SSF100950">
    <property type="entry name" value="NagB/RpiA/CoA transferase-like"/>
    <property type="match status" value="1"/>
</dbReference>
<sequence>MSSRILELSSKSKESILNKIKNAYSEKDFTYIPSIDPIDHINTKDDTLGELKQKMSDNKYIVEECTKDQLEEKINEIVAKYDYQKMIYGQGLNLDLSKIKANEKICFDKNIEELRSEVFQSDFSVIHARAGVSSHGVALVLSSKEQPRMLSLAPKLCIVLLQKENIVKSLSEALNLVKKENKILPSNILFIAGPSRTADIELITVFGVHGPQQAHIILY</sequence>
<comment type="caution">
    <text evidence="2">The sequence shown here is derived from an EMBL/GenBank/DDBJ whole genome shotgun (WGS) entry which is preliminary data.</text>
</comment>
<name>A0A4V2JQM9_9BACT</name>
<feature type="domain" description="LUD" evidence="1">
    <location>
        <begin position="50"/>
        <end position="218"/>
    </location>
</feature>
<dbReference type="PANTHER" id="PTHR43682:SF1">
    <property type="entry name" value="LACTATE UTILIZATION PROTEIN C"/>
    <property type="match status" value="1"/>
</dbReference>
<evidence type="ECO:0000259" key="1">
    <source>
        <dbReference type="Pfam" id="PF02589"/>
    </source>
</evidence>
<proteinExistence type="predicted"/>
<dbReference type="AlphaFoldDB" id="A0A4V2JQM9"/>
<reference evidence="2 3" key="1">
    <citation type="submission" date="2018-07" db="EMBL/GenBank/DDBJ databases">
        <title>Campylobacter zealandensis sp. nov., isolated from birds and water in New Zealand.</title>
        <authorList>
            <person name="Wilkinson D.A."/>
            <person name="Biggs P.J."/>
            <person name="French N.P."/>
            <person name="Midwinter A.C."/>
        </authorList>
    </citation>
    <scope>NUCLEOTIDE SEQUENCE [LARGE SCALE GENOMIC DNA]</scope>
    <source>
        <strain evidence="2 3">B423b</strain>
    </source>
</reference>
<dbReference type="InterPro" id="IPR024185">
    <property type="entry name" value="FTHF_cligase-like_sf"/>
</dbReference>
<dbReference type="InterPro" id="IPR003741">
    <property type="entry name" value="LUD_dom"/>
</dbReference>
<dbReference type="Proteomes" id="UP000292583">
    <property type="component" value="Unassembled WGS sequence"/>
</dbReference>
<keyword evidence="3" id="KW-1185">Reference proteome</keyword>
<dbReference type="RefSeq" id="WP_131186408.1">
    <property type="nucleotide sequence ID" value="NZ_QPGR01000002.1"/>
</dbReference>
<protein>
    <submittedName>
        <fullName evidence="2">Lactate utilization protein C</fullName>
    </submittedName>
</protein>
<gene>
    <name evidence="2" type="ORF">DU473_01265</name>
</gene>
<dbReference type="OrthoDB" id="9794187at2"/>
<dbReference type="Gene3D" id="3.40.50.10420">
    <property type="entry name" value="NagB/RpiA/CoA transferase-like"/>
    <property type="match status" value="1"/>
</dbReference>
<accession>A0A4V2JQM9</accession>
<dbReference type="Pfam" id="PF02589">
    <property type="entry name" value="LUD_dom"/>
    <property type="match status" value="1"/>
</dbReference>
<evidence type="ECO:0000313" key="3">
    <source>
        <dbReference type="Proteomes" id="UP000292583"/>
    </source>
</evidence>